<evidence type="ECO:0000256" key="1">
    <source>
        <dbReference type="SAM" id="Phobius"/>
    </source>
</evidence>
<feature type="transmembrane region" description="Helical" evidence="1">
    <location>
        <begin position="163"/>
        <end position="182"/>
    </location>
</feature>
<evidence type="ECO:0008006" key="4">
    <source>
        <dbReference type="Google" id="ProtNLM"/>
    </source>
</evidence>
<feature type="transmembrane region" description="Helical" evidence="1">
    <location>
        <begin position="188"/>
        <end position="205"/>
    </location>
</feature>
<protein>
    <recommendedName>
        <fullName evidence="4">Ammonium transporter AmtB-like domain-containing protein</fullName>
    </recommendedName>
</protein>
<gene>
    <name evidence="2" type="ORF">PZE19_01610</name>
</gene>
<feature type="transmembrane region" description="Helical" evidence="1">
    <location>
        <begin position="67"/>
        <end position="86"/>
    </location>
</feature>
<dbReference type="EMBL" id="JARRAG010000001">
    <property type="protein sequence ID" value="MDG3002470.1"/>
    <property type="molecule type" value="Genomic_DNA"/>
</dbReference>
<feature type="transmembrane region" description="Helical" evidence="1">
    <location>
        <begin position="32"/>
        <end position="55"/>
    </location>
</feature>
<organism evidence="2 3">
    <name type="scientific">Paludisphaera mucosa</name>
    <dbReference type="NCBI Taxonomy" id="3030827"/>
    <lineage>
        <taxon>Bacteria</taxon>
        <taxon>Pseudomonadati</taxon>
        <taxon>Planctomycetota</taxon>
        <taxon>Planctomycetia</taxon>
        <taxon>Isosphaerales</taxon>
        <taxon>Isosphaeraceae</taxon>
        <taxon>Paludisphaera</taxon>
    </lineage>
</organism>
<evidence type="ECO:0000313" key="2">
    <source>
        <dbReference type="EMBL" id="MDG3002470.1"/>
    </source>
</evidence>
<accession>A0ABT6F4Z2</accession>
<sequence length="311" mass="31602">MPDPILMLEALAAALFASALVVAAGRLAGRRWAGVVQAAALALGAYLGLAVLGVTPRWPLREDQDRFLGLVLPAVLLVEAVGGWARIPGRAKLAIRLVASLAVAPVLLYGSSYLTDLGGPGTADWPPAQRYAILGGLGLTLFGVWSGLAWTSRRSASALRAPLALATAIGGASLAVMLSGYASGGMNGVPLAGAVAGASIAAALLKGDDRDALPGVGAVALFSLLLVGYAFGELRPDVATALFLAPMLAAAPEAPPLARSRPWMRTAFALALVGLAAALAVGLTIHRFQAKAAETRPNDGGPTADDYGQFR</sequence>
<dbReference type="RefSeq" id="WP_277858834.1">
    <property type="nucleotide sequence ID" value="NZ_JARRAG010000001.1"/>
</dbReference>
<keyword evidence="1" id="KW-0812">Transmembrane</keyword>
<keyword evidence="1" id="KW-1133">Transmembrane helix</keyword>
<keyword evidence="3" id="KW-1185">Reference proteome</keyword>
<feature type="transmembrane region" description="Helical" evidence="1">
    <location>
        <begin position="93"/>
        <end position="111"/>
    </location>
</feature>
<name>A0ABT6F4Z2_9BACT</name>
<evidence type="ECO:0000313" key="3">
    <source>
        <dbReference type="Proteomes" id="UP001216907"/>
    </source>
</evidence>
<reference evidence="2 3" key="1">
    <citation type="submission" date="2023-03" db="EMBL/GenBank/DDBJ databases">
        <title>Paludisphaera mucosa sp. nov. a novel planctomycete from northern fen.</title>
        <authorList>
            <person name="Ivanova A."/>
        </authorList>
    </citation>
    <scope>NUCLEOTIDE SEQUENCE [LARGE SCALE GENOMIC DNA]</scope>
    <source>
        <strain evidence="2 3">Pla2</strain>
    </source>
</reference>
<dbReference type="Proteomes" id="UP001216907">
    <property type="component" value="Unassembled WGS sequence"/>
</dbReference>
<keyword evidence="1" id="KW-0472">Membrane</keyword>
<feature type="transmembrane region" description="Helical" evidence="1">
    <location>
        <begin position="212"/>
        <end position="232"/>
    </location>
</feature>
<feature type="transmembrane region" description="Helical" evidence="1">
    <location>
        <begin position="267"/>
        <end position="288"/>
    </location>
</feature>
<proteinExistence type="predicted"/>
<feature type="transmembrane region" description="Helical" evidence="1">
    <location>
        <begin position="131"/>
        <end position="151"/>
    </location>
</feature>
<feature type="transmembrane region" description="Helical" evidence="1">
    <location>
        <begin position="6"/>
        <end position="25"/>
    </location>
</feature>
<comment type="caution">
    <text evidence="2">The sequence shown here is derived from an EMBL/GenBank/DDBJ whole genome shotgun (WGS) entry which is preliminary data.</text>
</comment>